<keyword evidence="4" id="KW-0238">DNA-binding</keyword>
<keyword evidence="10" id="KW-1185">Reference proteome</keyword>
<keyword evidence="3" id="KW-0805">Transcription regulation</keyword>
<feature type="compositionally biased region" description="Polar residues" evidence="7">
    <location>
        <begin position="73"/>
        <end position="87"/>
    </location>
</feature>
<gene>
    <name evidence="9" type="ORF">N7541_009288</name>
</gene>
<comment type="caution">
    <text evidence="9">The sequence shown here is derived from an EMBL/GenBank/DDBJ whole genome shotgun (WGS) entry which is preliminary data.</text>
</comment>
<dbReference type="AlphaFoldDB" id="A0A9W9QNT2"/>
<evidence type="ECO:0000256" key="1">
    <source>
        <dbReference type="ARBA" id="ARBA00022723"/>
    </source>
</evidence>
<dbReference type="CDD" id="cd00067">
    <property type="entry name" value="GAL4"/>
    <property type="match status" value="1"/>
</dbReference>
<organism evidence="9 10">
    <name type="scientific">Penicillium brevicompactum</name>
    <dbReference type="NCBI Taxonomy" id="5074"/>
    <lineage>
        <taxon>Eukaryota</taxon>
        <taxon>Fungi</taxon>
        <taxon>Dikarya</taxon>
        <taxon>Ascomycota</taxon>
        <taxon>Pezizomycotina</taxon>
        <taxon>Eurotiomycetes</taxon>
        <taxon>Eurotiomycetidae</taxon>
        <taxon>Eurotiales</taxon>
        <taxon>Aspergillaceae</taxon>
        <taxon>Penicillium</taxon>
    </lineage>
</organism>
<feature type="compositionally biased region" description="Low complexity" evidence="7">
    <location>
        <begin position="353"/>
        <end position="365"/>
    </location>
</feature>
<evidence type="ECO:0000256" key="6">
    <source>
        <dbReference type="ARBA" id="ARBA00023242"/>
    </source>
</evidence>
<feature type="region of interest" description="Disordered" evidence="7">
    <location>
        <begin position="351"/>
        <end position="370"/>
    </location>
</feature>
<evidence type="ECO:0000256" key="3">
    <source>
        <dbReference type="ARBA" id="ARBA00023015"/>
    </source>
</evidence>
<evidence type="ECO:0000256" key="2">
    <source>
        <dbReference type="ARBA" id="ARBA00022833"/>
    </source>
</evidence>
<keyword evidence="1" id="KW-0479">Metal-binding</keyword>
<proteinExistence type="predicted"/>
<dbReference type="Proteomes" id="UP001148299">
    <property type="component" value="Unassembled WGS sequence"/>
</dbReference>
<dbReference type="PROSITE" id="PS00463">
    <property type="entry name" value="ZN2_CY6_FUNGAL_1"/>
    <property type="match status" value="1"/>
</dbReference>
<dbReference type="SMART" id="SM00066">
    <property type="entry name" value="GAL4"/>
    <property type="match status" value="1"/>
</dbReference>
<evidence type="ECO:0000313" key="10">
    <source>
        <dbReference type="Proteomes" id="UP001148299"/>
    </source>
</evidence>
<keyword evidence="5" id="KW-0804">Transcription</keyword>
<dbReference type="InterPro" id="IPR036864">
    <property type="entry name" value="Zn2-C6_fun-type_DNA-bd_sf"/>
</dbReference>
<dbReference type="Pfam" id="PF16628">
    <property type="entry name" value="Mac_assoc"/>
    <property type="match status" value="1"/>
</dbReference>
<dbReference type="Pfam" id="PF00172">
    <property type="entry name" value="Zn_clus"/>
    <property type="match status" value="1"/>
</dbReference>
<feature type="domain" description="Zn(2)-C6 fungal-type" evidence="8">
    <location>
        <begin position="252"/>
        <end position="280"/>
    </location>
</feature>
<dbReference type="InterPro" id="IPR001138">
    <property type="entry name" value="Zn2Cys6_DnaBD"/>
</dbReference>
<dbReference type="EMBL" id="JAPZBR010000008">
    <property type="protein sequence ID" value="KAJ5340164.1"/>
    <property type="molecule type" value="Genomic_DNA"/>
</dbReference>
<dbReference type="PANTHER" id="PTHR36206">
    <property type="entry name" value="ASPERCRYPTIN BIOSYNTHESIS CLUSTER-SPECIFIC TRANSCRIPTION REGULATOR ATNN-RELATED"/>
    <property type="match status" value="1"/>
</dbReference>
<evidence type="ECO:0000256" key="4">
    <source>
        <dbReference type="ARBA" id="ARBA00023125"/>
    </source>
</evidence>
<dbReference type="PANTHER" id="PTHR36206:SF12">
    <property type="entry name" value="ASPERCRYPTIN BIOSYNTHESIS CLUSTER-SPECIFIC TRANSCRIPTION REGULATOR ATNN-RELATED"/>
    <property type="match status" value="1"/>
</dbReference>
<evidence type="ECO:0000259" key="8">
    <source>
        <dbReference type="PROSITE" id="PS50048"/>
    </source>
</evidence>
<dbReference type="Gene3D" id="4.10.240.10">
    <property type="entry name" value="Zn(2)-C6 fungal-type DNA-binding domain"/>
    <property type="match status" value="1"/>
</dbReference>
<dbReference type="GO" id="GO:0000981">
    <property type="term" value="F:DNA-binding transcription factor activity, RNA polymerase II-specific"/>
    <property type="evidence" value="ECO:0007669"/>
    <property type="project" value="InterPro"/>
</dbReference>
<accession>A0A9W9QNT2</accession>
<evidence type="ECO:0000256" key="7">
    <source>
        <dbReference type="SAM" id="MobiDB-lite"/>
    </source>
</evidence>
<reference evidence="9" key="2">
    <citation type="journal article" date="2023" name="IMA Fungus">
        <title>Comparative genomic study of the Penicillium genus elucidates a diverse pangenome and 15 lateral gene transfer events.</title>
        <authorList>
            <person name="Petersen C."/>
            <person name="Sorensen T."/>
            <person name="Nielsen M.R."/>
            <person name="Sondergaard T.E."/>
            <person name="Sorensen J.L."/>
            <person name="Fitzpatrick D.A."/>
            <person name="Frisvad J.C."/>
            <person name="Nielsen K.L."/>
        </authorList>
    </citation>
    <scope>NUCLEOTIDE SEQUENCE</scope>
    <source>
        <strain evidence="9">IBT 35675</strain>
    </source>
</reference>
<keyword evidence="2" id="KW-0862">Zinc</keyword>
<sequence>MLGTRSDEAGTTASSQSEHSRRLPVSNHPENMSEKALLDENSILGDSRKEALTHSHDVLNVQGCDSEKAARSGGSSVNEYRSSQLDSVDQGDANGPYQEGQHIRGREESATFQLEKMRHRPRSEGRTLLAPSEPASKPVSKINSKKTLAATVEYRSDRIGILQAPTSHVHRPDHDTQLTSQTQRAQQIDDSNPQVTDALEREAQKQEPQTLHGNAPDFVSASFPSHASKQPEAAGQVAQKRKRVFSHRSKTGCMTCRRRKKKCDEQHPACNNCIRGGFLCEGYTSRSICQRPSSPRTLVHLQSPEVSPGNNGLRSSENFHRCDRHSEMAKVVETRNMEPGIVEGTEWPAQQYSTSGTSTGLGSTSQKRPNDTACTLKHFADPDHWKPPPIHNPSRVGRPGSNHQVIPSIRRLFHETHSDPNLPLFRSLAEQY</sequence>
<evidence type="ECO:0000313" key="9">
    <source>
        <dbReference type="EMBL" id="KAJ5340164.1"/>
    </source>
</evidence>
<dbReference type="SUPFAM" id="SSF57701">
    <property type="entry name" value="Zn2/Cys6 DNA-binding domain"/>
    <property type="match status" value="1"/>
</dbReference>
<protein>
    <submittedName>
        <fullName evidence="9">Maltose/galactoside acetyltransferase</fullName>
    </submittedName>
</protein>
<feature type="region of interest" description="Disordered" evidence="7">
    <location>
        <begin position="380"/>
        <end position="401"/>
    </location>
</feature>
<dbReference type="GO" id="GO:0008270">
    <property type="term" value="F:zinc ion binding"/>
    <property type="evidence" value="ECO:0007669"/>
    <property type="project" value="InterPro"/>
</dbReference>
<dbReference type="InterPro" id="IPR052360">
    <property type="entry name" value="Transcr_Regulatory_Proteins"/>
</dbReference>
<dbReference type="PROSITE" id="PS50048">
    <property type="entry name" value="ZN2_CY6_FUNGAL_2"/>
    <property type="match status" value="1"/>
</dbReference>
<name>A0A9W9QNT2_PENBR</name>
<keyword evidence="6" id="KW-0539">Nucleus</keyword>
<dbReference type="GO" id="GO:0003677">
    <property type="term" value="F:DNA binding"/>
    <property type="evidence" value="ECO:0007669"/>
    <property type="project" value="UniProtKB-KW"/>
</dbReference>
<feature type="compositionally biased region" description="Basic and acidic residues" evidence="7">
    <location>
        <begin position="46"/>
        <end position="57"/>
    </location>
</feature>
<feature type="compositionally biased region" description="Polar residues" evidence="7">
    <location>
        <begin position="177"/>
        <end position="195"/>
    </location>
</feature>
<feature type="region of interest" description="Disordered" evidence="7">
    <location>
        <begin position="163"/>
        <end position="244"/>
    </location>
</feature>
<evidence type="ECO:0000256" key="5">
    <source>
        <dbReference type="ARBA" id="ARBA00023163"/>
    </source>
</evidence>
<feature type="region of interest" description="Disordered" evidence="7">
    <location>
        <begin position="1"/>
        <end position="144"/>
    </location>
</feature>
<reference evidence="9" key="1">
    <citation type="submission" date="2022-12" db="EMBL/GenBank/DDBJ databases">
        <authorList>
            <person name="Petersen C."/>
        </authorList>
    </citation>
    <scope>NUCLEOTIDE SEQUENCE</scope>
    <source>
        <strain evidence="9">IBT 35675</strain>
    </source>
</reference>